<keyword evidence="1" id="KW-0645">Protease</keyword>
<dbReference type="GO" id="GO:0030288">
    <property type="term" value="C:outer membrane-bounded periplasmic space"/>
    <property type="evidence" value="ECO:0007669"/>
    <property type="project" value="InterPro"/>
</dbReference>
<dbReference type="Proteomes" id="UP000536262">
    <property type="component" value="Unassembled WGS sequence"/>
</dbReference>
<keyword evidence="4" id="KW-0574">Periplasm</keyword>
<accession>A0A7X0KLT4</accession>
<dbReference type="GO" id="GO:0004252">
    <property type="term" value="F:serine-type endopeptidase activity"/>
    <property type="evidence" value="ECO:0007669"/>
    <property type="project" value="InterPro"/>
</dbReference>
<dbReference type="Gene3D" id="3.30.1380.10">
    <property type="match status" value="1"/>
</dbReference>
<reference evidence="10 11" key="1">
    <citation type="submission" date="2020-08" db="EMBL/GenBank/DDBJ databases">
        <title>Genomic Encyclopedia of Type Strains, Phase IV (KMG-IV): sequencing the most valuable type-strain genomes for metagenomic binning, comparative biology and taxonomic classification.</title>
        <authorList>
            <person name="Goeker M."/>
        </authorList>
    </citation>
    <scope>NUCLEOTIDE SEQUENCE [LARGE SCALE GENOMIC DNA]</scope>
    <source>
        <strain evidence="10 11">DSM 7051</strain>
    </source>
</reference>
<dbReference type="EC" id="3.4.24.-" evidence="10"/>
<evidence type="ECO:0000256" key="8">
    <source>
        <dbReference type="SAM" id="MobiDB-lite"/>
    </source>
</evidence>
<name>A0A7X0KLT4_9HYPH</name>
<evidence type="ECO:0000256" key="1">
    <source>
        <dbReference type="ARBA" id="ARBA00022670"/>
    </source>
</evidence>
<protein>
    <submittedName>
        <fullName evidence="10">Penicillin-insensitive murein endopeptidase</fullName>
        <ecNumber evidence="10">3.4.24.-</ecNumber>
    </submittedName>
</protein>
<evidence type="ECO:0000256" key="7">
    <source>
        <dbReference type="ARBA" id="ARBA00023049"/>
    </source>
</evidence>
<dbReference type="Pfam" id="PF03411">
    <property type="entry name" value="Peptidase_M74"/>
    <property type="match status" value="1"/>
</dbReference>
<dbReference type="GO" id="GO:0006508">
    <property type="term" value="P:proteolysis"/>
    <property type="evidence" value="ECO:0007669"/>
    <property type="project" value="UniProtKB-KW"/>
</dbReference>
<dbReference type="InterPro" id="IPR009045">
    <property type="entry name" value="Zn_M74/Hedgehog-like"/>
</dbReference>
<organism evidence="10 11">
    <name type="scientific">Aminobacter aganoensis</name>
    <dbReference type="NCBI Taxonomy" id="83264"/>
    <lineage>
        <taxon>Bacteria</taxon>
        <taxon>Pseudomonadati</taxon>
        <taxon>Pseudomonadota</taxon>
        <taxon>Alphaproteobacteria</taxon>
        <taxon>Hyphomicrobiales</taxon>
        <taxon>Phyllobacteriaceae</taxon>
        <taxon>Aminobacter</taxon>
    </lineage>
</organism>
<keyword evidence="7" id="KW-0482">Metalloprotease</keyword>
<feature type="region of interest" description="Disordered" evidence="8">
    <location>
        <begin position="323"/>
        <end position="366"/>
    </location>
</feature>
<sequence>MTAFFSGILGKAARLAMAIATLGLVGLDMQAASAAELAKDLFGNKRLPAAVAARSYGFYSKGCFSGGMAIATDGPTWQAMRLSRNRRWGHPKMIALIEKLSREATADGWPGLLIGDISQPRGGPMLTGHASHQIGLDADIWLTPMPDRRLSPTERENMSAISMVNEKTHLVIDKRWTPAHARLIERAASYPEVERILVNPGIKKKLCETVTGDRSWLRKVRPFWGHDYHFHVRIGCQAGSKGCKEQDPTPRGDGCDKSLAWWFTEEPWRPATGPAKPKARDIMTMASLPKECRAVLDAPSPVNEAAVTYHGKGGAPTAVVAAPSPEEPEVADTPIITDGGTPAAANAFAPRPSVDIPLPRPRPKTQ</sequence>
<keyword evidence="5 10" id="KW-0378">Hydrolase</keyword>
<evidence type="ECO:0000256" key="2">
    <source>
        <dbReference type="ARBA" id="ARBA00022723"/>
    </source>
</evidence>
<comment type="caution">
    <text evidence="10">The sequence shown here is derived from an EMBL/GenBank/DDBJ whole genome shotgun (WGS) entry which is preliminary data.</text>
</comment>
<feature type="chain" id="PRO_5030574626" evidence="9">
    <location>
        <begin position="35"/>
        <end position="366"/>
    </location>
</feature>
<dbReference type="GO" id="GO:0046872">
    <property type="term" value="F:metal ion binding"/>
    <property type="evidence" value="ECO:0007669"/>
    <property type="project" value="UniProtKB-KW"/>
</dbReference>
<dbReference type="GO" id="GO:0008237">
    <property type="term" value="F:metallopeptidase activity"/>
    <property type="evidence" value="ECO:0007669"/>
    <property type="project" value="UniProtKB-KW"/>
</dbReference>
<keyword evidence="2" id="KW-0479">Metal-binding</keyword>
<evidence type="ECO:0000313" key="10">
    <source>
        <dbReference type="EMBL" id="MBB6355363.1"/>
    </source>
</evidence>
<evidence type="ECO:0000256" key="5">
    <source>
        <dbReference type="ARBA" id="ARBA00022801"/>
    </source>
</evidence>
<dbReference type="SUPFAM" id="SSF55166">
    <property type="entry name" value="Hedgehog/DD-peptidase"/>
    <property type="match status" value="1"/>
</dbReference>
<proteinExistence type="predicted"/>
<evidence type="ECO:0000313" key="11">
    <source>
        <dbReference type="Proteomes" id="UP000536262"/>
    </source>
</evidence>
<dbReference type="RefSeq" id="WP_055982094.1">
    <property type="nucleotide sequence ID" value="NZ_BAABEG010000001.1"/>
</dbReference>
<dbReference type="AlphaFoldDB" id="A0A7X0KLT4"/>
<dbReference type="InterPro" id="IPR005073">
    <property type="entry name" value="Peptidase_M74"/>
</dbReference>
<feature type="signal peptide" evidence="9">
    <location>
        <begin position="1"/>
        <end position="34"/>
    </location>
</feature>
<evidence type="ECO:0000256" key="4">
    <source>
        <dbReference type="ARBA" id="ARBA00022764"/>
    </source>
</evidence>
<dbReference type="NCBIfam" id="NF006947">
    <property type="entry name" value="PRK09429.1"/>
    <property type="match status" value="1"/>
</dbReference>
<keyword evidence="11" id="KW-1185">Reference proteome</keyword>
<evidence type="ECO:0000256" key="3">
    <source>
        <dbReference type="ARBA" id="ARBA00022729"/>
    </source>
</evidence>
<dbReference type="EMBL" id="JACHOU010000007">
    <property type="protein sequence ID" value="MBB6355363.1"/>
    <property type="molecule type" value="Genomic_DNA"/>
</dbReference>
<gene>
    <name evidence="10" type="ORF">GGR00_003165</name>
</gene>
<evidence type="ECO:0000256" key="6">
    <source>
        <dbReference type="ARBA" id="ARBA00022833"/>
    </source>
</evidence>
<keyword evidence="3 9" id="KW-0732">Signal</keyword>
<evidence type="ECO:0000256" key="9">
    <source>
        <dbReference type="SAM" id="SignalP"/>
    </source>
</evidence>
<keyword evidence="6" id="KW-0862">Zinc</keyword>